<proteinExistence type="inferred from homology"/>
<dbReference type="OrthoDB" id="6507658at2759"/>
<dbReference type="GO" id="GO:0016298">
    <property type="term" value="F:lipase activity"/>
    <property type="evidence" value="ECO:0007669"/>
    <property type="project" value="InterPro"/>
</dbReference>
<keyword evidence="3" id="KW-0964">Secreted</keyword>
<dbReference type="InterPro" id="IPR029058">
    <property type="entry name" value="AB_hydrolase_fold"/>
</dbReference>
<dbReference type="InterPro" id="IPR013818">
    <property type="entry name" value="Lipase"/>
</dbReference>
<protein>
    <submittedName>
        <fullName evidence="6">Pancreatic lipase-related protein 2-like protein</fullName>
    </submittedName>
</protein>
<dbReference type="Proteomes" id="UP000288716">
    <property type="component" value="Unassembled WGS sequence"/>
</dbReference>
<evidence type="ECO:0000313" key="6">
    <source>
        <dbReference type="EMBL" id="RWS29613.1"/>
    </source>
</evidence>
<dbReference type="PANTHER" id="PTHR11610:SF173">
    <property type="entry name" value="LIPASE DOMAIN-CONTAINING PROTEIN-RELATED"/>
    <property type="match status" value="1"/>
</dbReference>
<comment type="subcellular location">
    <subcellularLocation>
        <location evidence="1">Secreted</location>
    </subcellularLocation>
</comment>
<dbReference type="SUPFAM" id="SSF53474">
    <property type="entry name" value="alpha/beta-Hydrolases"/>
    <property type="match status" value="1"/>
</dbReference>
<dbReference type="GO" id="GO:0005615">
    <property type="term" value="C:extracellular space"/>
    <property type="evidence" value="ECO:0007669"/>
    <property type="project" value="TreeGrafter"/>
</dbReference>
<dbReference type="VEuPathDB" id="VectorBase:LDEU002424"/>
<dbReference type="Gene3D" id="3.40.50.1820">
    <property type="entry name" value="alpha/beta hydrolase"/>
    <property type="match status" value="1"/>
</dbReference>
<dbReference type="AlphaFoldDB" id="A0A443SQ44"/>
<evidence type="ECO:0000256" key="2">
    <source>
        <dbReference type="ARBA" id="ARBA00010701"/>
    </source>
</evidence>
<comment type="similarity">
    <text evidence="2 4">Belongs to the AB hydrolase superfamily. Lipase family.</text>
</comment>
<dbReference type="GO" id="GO:0016042">
    <property type="term" value="P:lipid catabolic process"/>
    <property type="evidence" value="ECO:0007669"/>
    <property type="project" value="TreeGrafter"/>
</dbReference>
<name>A0A443SQ44_9ACAR</name>
<keyword evidence="7" id="KW-1185">Reference proteome</keyword>
<evidence type="ECO:0000256" key="1">
    <source>
        <dbReference type="ARBA" id="ARBA00004613"/>
    </source>
</evidence>
<evidence type="ECO:0000256" key="3">
    <source>
        <dbReference type="ARBA" id="ARBA00022525"/>
    </source>
</evidence>
<evidence type="ECO:0000313" key="7">
    <source>
        <dbReference type="Proteomes" id="UP000288716"/>
    </source>
</evidence>
<reference evidence="6 7" key="1">
    <citation type="journal article" date="2018" name="Gigascience">
        <title>Genomes of trombidid mites reveal novel predicted allergens and laterally-transferred genes associated with secondary metabolism.</title>
        <authorList>
            <person name="Dong X."/>
            <person name="Chaisiri K."/>
            <person name="Xia D."/>
            <person name="Armstrong S.D."/>
            <person name="Fang Y."/>
            <person name="Donnelly M.J."/>
            <person name="Kadowaki T."/>
            <person name="McGarry J.W."/>
            <person name="Darby A.C."/>
            <person name="Makepeace B.L."/>
        </authorList>
    </citation>
    <scope>NUCLEOTIDE SEQUENCE [LARGE SCALE GENOMIC DNA]</scope>
    <source>
        <strain evidence="6">UoL-UT</strain>
    </source>
</reference>
<comment type="caution">
    <text evidence="6">The sequence shown here is derived from an EMBL/GenBank/DDBJ whole genome shotgun (WGS) entry which is preliminary data.</text>
</comment>
<accession>A0A443SQ44</accession>
<feature type="domain" description="Lipase" evidence="5">
    <location>
        <begin position="8"/>
        <end position="149"/>
    </location>
</feature>
<dbReference type="GO" id="GO:0017171">
    <property type="term" value="F:serine hydrolase activity"/>
    <property type="evidence" value="ECO:0007669"/>
    <property type="project" value="TreeGrafter"/>
</dbReference>
<dbReference type="STRING" id="299467.A0A443SQ44"/>
<gene>
    <name evidence="6" type="ORF">B4U80_03376</name>
</gene>
<evidence type="ECO:0000259" key="5">
    <source>
        <dbReference type="Pfam" id="PF00151"/>
    </source>
</evidence>
<dbReference type="PANTHER" id="PTHR11610">
    <property type="entry name" value="LIPASE"/>
    <property type="match status" value="1"/>
</dbReference>
<organism evidence="6 7">
    <name type="scientific">Leptotrombidium deliense</name>
    <dbReference type="NCBI Taxonomy" id="299467"/>
    <lineage>
        <taxon>Eukaryota</taxon>
        <taxon>Metazoa</taxon>
        <taxon>Ecdysozoa</taxon>
        <taxon>Arthropoda</taxon>
        <taxon>Chelicerata</taxon>
        <taxon>Arachnida</taxon>
        <taxon>Acari</taxon>
        <taxon>Acariformes</taxon>
        <taxon>Trombidiformes</taxon>
        <taxon>Prostigmata</taxon>
        <taxon>Anystina</taxon>
        <taxon>Parasitengona</taxon>
        <taxon>Trombiculoidea</taxon>
        <taxon>Trombiculidae</taxon>
        <taxon>Leptotrombidium</taxon>
    </lineage>
</organism>
<dbReference type="Pfam" id="PF00151">
    <property type="entry name" value="Lipase"/>
    <property type="match status" value="1"/>
</dbReference>
<dbReference type="EMBL" id="NCKV01000834">
    <property type="protein sequence ID" value="RWS29613.1"/>
    <property type="molecule type" value="Genomic_DNA"/>
</dbReference>
<sequence>MVRKYGRHRYQIIFVDWGKTAFSPLYFPSAVNAQVVADVVSAFIRTLVDLRDAKTRTFHLIGFSLGAHISGFVGKRLKGKYRLNRITGLDPASPLFEGTPSSRIDKGDADFVEIIHTYSGSFISGFSILDAIGTVDFYVNGGQRQPGCSDPPFGAITGSCIRFLLVLEVFILEP</sequence>
<dbReference type="InterPro" id="IPR000734">
    <property type="entry name" value="TAG_lipase"/>
</dbReference>
<evidence type="ECO:0000256" key="4">
    <source>
        <dbReference type="RuleBase" id="RU004262"/>
    </source>
</evidence>